<dbReference type="GO" id="GO:0051276">
    <property type="term" value="P:chromosome organization"/>
    <property type="evidence" value="ECO:0007669"/>
    <property type="project" value="InterPro"/>
</dbReference>
<protein>
    <submittedName>
        <fullName evidence="2">Uncharacterized protein</fullName>
    </submittedName>
</protein>
<sequence length="484" mass="54328">MLECLMEQQYLQIQETLMQVVYVFVQQMMSHKKYIMSLGGNAISVGSGNADVGTMRTTIANDNMINTFSTNPFEAKINMSTGFYQIYSIYNGSGSGAVDVNKPEGWVSGVSLGNQSGAGTVKISNIYVYDNSATVTSGKPNRAIATIPAGTIQKAKIGWIYIPAGFVVYIHGLRVSVVGNTTSAHRLTLRKYFVNSNASVGISNGSKVAEWLVKDNYYYDYKGRLAIRSNDTSDQMLWFEANFTAADSAARIIIDCEFEIIKAKTKVVEQESKRGNSDFTFSKLKSMYKSKYQSDFHNEGDSDYFDGPEQEDEQKDNAGGPIERNPFSSRSRYPGKGKQARLIMSTGERPIEINSFQHKIHRFAVKELKNKKMPRKGSKKGTYEEVFTGVKLVTKGGLTKEKLYKNSRGKIVSLARHNIGKNRMQAFTRPWDADMPKSREHRDEEMGRLQGRISKLQELKFEEAEKAATQEAPVDVKMEEKKEE</sequence>
<proteinExistence type="predicted"/>
<feature type="region of interest" description="Disordered" evidence="1">
    <location>
        <begin position="299"/>
        <end position="339"/>
    </location>
</feature>
<dbReference type="Pfam" id="PF19060">
    <property type="entry name" value="DVNP"/>
    <property type="match status" value="1"/>
</dbReference>
<gene>
    <name evidence="2" type="ORF">RFI_04946</name>
</gene>
<keyword evidence="3" id="KW-1185">Reference proteome</keyword>
<accession>X6P3M2</accession>
<evidence type="ECO:0000256" key="1">
    <source>
        <dbReference type="SAM" id="MobiDB-lite"/>
    </source>
</evidence>
<dbReference type="AlphaFoldDB" id="X6P3M2"/>
<feature type="compositionally biased region" description="Acidic residues" evidence="1">
    <location>
        <begin position="301"/>
        <end position="314"/>
    </location>
</feature>
<reference evidence="2 3" key="1">
    <citation type="journal article" date="2013" name="Curr. Biol.">
        <title>The Genome of the Foraminiferan Reticulomyxa filosa.</title>
        <authorList>
            <person name="Glockner G."/>
            <person name="Hulsmann N."/>
            <person name="Schleicher M."/>
            <person name="Noegel A.A."/>
            <person name="Eichinger L."/>
            <person name="Gallinger C."/>
            <person name="Pawlowski J."/>
            <person name="Sierra R."/>
            <person name="Euteneuer U."/>
            <person name="Pillet L."/>
            <person name="Moustafa A."/>
            <person name="Platzer M."/>
            <person name="Groth M."/>
            <person name="Szafranski K."/>
            <person name="Schliwa M."/>
        </authorList>
    </citation>
    <scope>NUCLEOTIDE SEQUENCE [LARGE SCALE GENOMIC DNA]</scope>
</reference>
<comment type="caution">
    <text evidence="2">The sequence shown here is derived from an EMBL/GenBank/DDBJ whole genome shotgun (WGS) entry which is preliminary data.</text>
</comment>
<feature type="region of interest" description="Disordered" evidence="1">
    <location>
        <begin position="464"/>
        <end position="484"/>
    </location>
</feature>
<dbReference type="GO" id="GO:0003677">
    <property type="term" value="F:DNA binding"/>
    <property type="evidence" value="ECO:0007669"/>
    <property type="project" value="InterPro"/>
</dbReference>
<dbReference type="EMBL" id="ASPP01004429">
    <property type="protein sequence ID" value="ETO32172.1"/>
    <property type="molecule type" value="Genomic_DNA"/>
</dbReference>
<organism evidence="2 3">
    <name type="scientific">Reticulomyxa filosa</name>
    <dbReference type="NCBI Taxonomy" id="46433"/>
    <lineage>
        <taxon>Eukaryota</taxon>
        <taxon>Sar</taxon>
        <taxon>Rhizaria</taxon>
        <taxon>Retaria</taxon>
        <taxon>Foraminifera</taxon>
        <taxon>Monothalamids</taxon>
        <taxon>Reticulomyxidae</taxon>
        <taxon>Reticulomyxa</taxon>
    </lineage>
</organism>
<name>X6P3M2_RETFI</name>
<dbReference type="InterPro" id="IPR043928">
    <property type="entry name" value="DNVP"/>
</dbReference>
<dbReference type="Proteomes" id="UP000023152">
    <property type="component" value="Unassembled WGS sequence"/>
</dbReference>
<evidence type="ECO:0000313" key="3">
    <source>
        <dbReference type="Proteomes" id="UP000023152"/>
    </source>
</evidence>
<evidence type="ECO:0000313" key="2">
    <source>
        <dbReference type="EMBL" id="ETO32172.1"/>
    </source>
</evidence>